<feature type="binding site" evidence="3">
    <location>
        <position position="139"/>
    </location>
    <ligand>
        <name>substrate</name>
    </ligand>
</feature>
<comment type="caution">
    <text evidence="4">The sequence shown here is derived from an EMBL/GenBank/DDBJ whole genome shotgun (WGS) entry which is preliminary data.</text>
</comment>
<dbReference type="EC" id="5.3.1.6" evidence="3"/>
<gene>
    <name evidence="3" type="primary">rpiA</name>
    <name evidence="4" type="ORF">BVER_03648c</name>
</gene>
<dbReference type="GO" id="GO:0006014">
    <property type="term" value="P:D-ribose metabolic process"/>
    <property type="evidence" value="ECO:0007669"/>
    <property type="project" value="TreeGrafter"/>
</dbReference>
<feature type="binding site" evidence="3">
    <location>
        <begin position="99"/>
        <end position="102"/>
    </location>
    <ligand>
        <name>substrate</name>
    </ligand>
</feature>
<dbReference type="SUPFAM" id="SSF75445">
    <property type="entry name" value="D-ribose-5-phosphate isomerase (RpiA), lid domain"/>
    <property type="match status" value="1"/>
</dbReference>
<reference evidence="5" key="1">
    <citation type="submission" date="2015-06" db="EMBL/GenBank/DDBJ databases">
        <title>Comparative genomics of Burkholderia leaf nodule symbionts.</title>
        <authorList>
            <person name="Carlier A."/>
            <person name="Eberl L."/>
            <person name="Pinto-Carbo M."/>
        </authorList>
    </citation>
    <scope>NUCLEOTIDE SEQUENCE [LARGE SCALE GENOMIC DNA]</scope>
    <source>
        <strain evidence="5">UZHbot4</strain>
    </source>
</reference>
<feature type="binding site" evidence="3">
    <location>
        <begin position="44"/>
        <end position="47"/>
    </location>
    <ligand>
        <name>substrate</name>
    </ligand>
</feature>
<dbReference type="FunFam" id="3.40.50.1360:FF:000001">
    <property type="entry name" value="Ribose-5-phosphate isomerase A"/>
    <property type="match status" value="1"/>
</dbReference>
<evidence type="ECO:0000256" key="3">
    <source>
        <dbReference type="HAMAP-Rule" id="MF_00170"/>
    </source>
</evidence>
<dbReference type="NCBIfam" id="NF001924">
    <property type="entry name" value="PRK00702.1"/>
    <property type="match status" value="1"/>
</dbReference>
<dbReference type="InterPro" id="IPR004788">
    <property type="entry name" value="Ribose5P_isomerase_type_A"/>
</dbReference>
<dbReference type="UniPathway" id="UPA00115">
    <property type="reaction ID" value="UER00412"/>
</dbReference>
<evidence type="ECO:0000256" key="2">
    <source>
        <dbReference type="ARBA" id="ARBA00023235"/>
    </source>
</evidence>
<protein>
    <recommendedName>
        <fullName evidence="3">Ribose-5-phosphate isomerase A</fullName>
        <ecNumber evidence="3">5.3.1.6</ecNumber>
    </recommendedName>
    <alternativeName>
        <fullName evidence="3">Phosphoriboisomerase A</fullName>
        <shortName evidence="3">PRI</shortName>
    </alternativeName>
</protein>
<dbReference type="Gene3D" id="3.30.70.260">
    <property type="match status" value="1"/>
</dbReference>
<dbReference type="EMBL" id="LFJJ01000056">
    <property type="protein sequence ID" value="KND60548.1"/>
    <property type="molecule type" value="Genomic_DNA"/>
</dbReference>
<dbReference type="Proteomes" id="UP000036959">
    <property type="component" value="Unassembled WGS sequence"/>
</dbReference>
<dbReference type="Gene3D" id="3.40.50.1360">
    <property type="match status" value="1"/>
</dbReference>
<comment type="function">
    <text evidence="3">Catalyzes the reversible conversion of ribose-5-phosphate to ribulose 5-phosphate.</text>
</comment>
<feature type="active site" description="Proton acceptor" evidence="3">
    <location>
        <position position="121"/>
    </location>
</feature>
<comment type="similarity">
    <text evidence="3">Belongs to the ribose 5-phosphate isomerase family.</text>
</comment>
<proteinExistence type="inferred from homology"/>
<sequence length="254" mass="27249">MSTHIEPGYAQLTPQSKQDEAKLVLGIKACEHYLKPGMKVGLGSGTTSHWFVRALAPRVKDGLDIVGVPTSNATRELALELGVPLTDLGQIDRLDVTIDGADEIDHRGSMIKGGGACLLWEKIVAAASRKMVAVVDDKKVFDTLGRFPLPIEVIQFGWQSTERLLRELFVSAGFDAGVRIERRAKNGALVVTDSGNWILDCHLQAIADPLALSPRFNAIPGVVENGLFTGIASEMIVGHADGTAEIVVFEGAAR</sequence>
<evidence type="ECO:0000313" key="5">
    <source>
        <dbReference type="Proteomes" id="UP000036959"/>
    </source>
</evidence>
<comment type="catalytic activity">
    <reaction evidence="1 3">
        <text>aldehydo-D-ribose 5-phosphate = D-ribulose 5-phosphate</text>
        <dbReference type="Rhea" id="RHEA:14657"/>
        <dbReference type="ChEBI" id="CHEBI:58121"/>
        <dbReference type="ChEBI" id="CHEBI:58273"/>
        <dbReference type="EC" id="5.3.1.6"/>
    </reaction>
</comment>
<dbReference type="GO" id="GO:0009052">
    <property type="term" value="P:pentose-phosphate shunt, non-oxidative branch"/>
    <property type="evidence" value="ECO:0007669"/>
    <property type="project" value="UniProtKB-UniRule"/>
</dbReference>
<dbReference type="PATRIC" id="fig|242163.4.peg.5848"/>
<comment type="pathway">
    <text evidence="3">Carbohydrate degradation; pentose phosphate pathway; D-ribose 5-phosphate from D-ribulose 5-phosphate (non-oxidative stage): step 1/1.</text>
</comment>
<dbReference type="SUPFAM" id="SSF100950">
    <property type="entry name" value="NagB/RpiA/CoA transferase-like"/>
    <property type="match status" value="1"/>
</dbReference>
<dbReference type="NCBIfam" id="TIGR00021">
    <property type="entry name" value="rpiA"/>
    <property type="match status" value="1"/>
</dbReference>
<feature type="binding site" evidence="3">
    <location>
        <begin position="112"/>
        <end position="115"/>
    </location>
    <ligand>
        <name>substrate</name>
    </ligand>
</feature>
<dbReference type="PANTHER" id="PTHR11934:SF0">
    <property type="entry name" value="RIBOSE-5-PHOSPHATE ISOMERASE"/>
    <property type="match status" value="1"/>
</dbReference>
<dbReference type="HAMAP" id="MF_00170">
    <property type="entry name" value="Rib_5P_isom_A"/>
    <property type="match status" value="1"/>
</dbReference>
<keyword evidence="5" id="KW-1185">Reference proteome</keyword>
<dbReference type="AlphaFoldDB" id="A0A0L0MDY8"/>
<dbReference type="CDD" id="cd01398">
    <property type="entry name" value="RPI_A"/>
    <property type="match status" value="1"/>
</dbReference>
<organism evidence="4 5">
    <name type="scientific">Candidatus Burkholderia verschuerenii</name>
    <dbReference type="NCBI Taxonomy" id="242163"/>
    <lineage>
        <taxon>Bacteria</taxon>
        <taxon>Pseudomonadati</taxon>
        <taxon>Pseudomonadota</taxon>
        <taxon>Betaproteobacteria</taxon>
        <taxon>Burkholderiales</taxon>
        <taxon>Burkholderiaceae</taxon>
        <taxon>Burkholderia</taxon>
    </lineage>
</organism>
<comment type="subunit">
    <text evidence="3">Homodimer.</text>
</comment>
<dbReference type="Pfam" id="PF06026">
    <property type="entry name" value="Rib_5-P_isom_A"/>
    <property type="match status" value="1"/>
</dbReference>
<dbReference type="GO" id="GO:0004751">
    <property type="term" value="F:ribose-5-phosphate isomerase activity"/>
    <property type="evidence" value="ECO:0007669"/>
    <property type="project" value="UniProtKB-UniRule"/>
</dbReference>
<dbReference type="GO" id="GO:0005829">
    <property type="term" value="C:cytosol"/>
    <property type="evidence" value="ECO:0007669"/>
    <property type="project" value="TreeGrafter"/>
</dbReference>
<dbReference type="PANTHER" id="PTHR11934">
    <property type="entry name" value="RIBOSE-5-PHOSPHATE ISOMERASE"/>
    <property type="match status" value="1"/>
</dbReference>
<evidence type="ECO:0000313" key="4">
    <source>
        <dbReference type="EMBL" id="KND60548.1"/>
    </source>
</evidence>
<dbReference type="InterPro" id="IPR037171">
    <property type="entry name" value="NagB/RpiA_transferase-like"/>
</dbReference>
<dbReference type="InterPro" id="IPR020672">
    <property type="entry name" value="Ribose5P_isomerase_typA_subgr"/>
</dbReference>
<name>A0A0L0MDY8_9BURK</name>
<dbReference type="RefSeq" id="WP_232316513.1">
    <property type="nucleotide sequence ID" value="NZ_LFJJ01000056.1"/>
</dbReference>
<evidence type="ECO:0000256" key="1">
    <source>
        <dbReference type="ARBA" id="ARBA00001713"/>
    </source>
</evidence>
<keyword evidence="2 3" id="KW-0413">Isomerase</keyword>
<accession>A0A0L0MDY8</accession>